<comment type="caution">
    <text evidence="1">The sequence shown here is derived from an EMBL/GenBank/DDBJ whole genome shotgun (WGS) entry which is preliminary data.</text>
</comment>
<protein>
    <submittedName>
        <fullName evidence="1">Uncharacterized protein</fullName>
    </submittedName>
</protein>
<name>A0A225DE02_9BACT</name>
<dbReference type="InterPro" id="IPR017581">
    <property type="entry name" value="AtpR-like"/>
</dbReference>
<accession>A0A225DE02</accession>
<reference evidence="2" key="1">
    <citation type="submission" date="2017-06" db="EMBL/GenBank/DDBJ databases">
        <title>Genome analysis of Fimbriiglobus ruber SP5, the first member of the order Planctomycetales with confirmed chitinolytic capability.</title>
        <authorList>
            <person name="Ravin N.V."/>
            <person name="Rakitin A.L."/>
            <person name="Ivanova A.A."/>
            <person name="Beletsky A.V."/>
            <person name="Kulichevskaya I.S."/>
            <person name="Mardanov A.V."/>
            <person name="Dedysh S.N."/>
        </authorList>
    </citation>
    <scope>NUCLEOTIDE SEQUENCE [LARGE SCALE GENOMIC DNA]</scope>
    <source>
        <strain evidence="2">SP5</strain>
    </source>
</reference>
<keyword evidence="2" id="KW-1185">Reference proteome</keyword>
<dbReference type="Proteomes" id="UP000214646">
    <property type="component" value="Unassembled WGS sequence"/>
</dbReference>
<dbReference type="EMBL" id="NIDE01000009">
    <property type="protein sequence ID" value="OWK39780.1"/>
    <property type="molecule type" value="Genomic_DNA"/>
</dbReference>
<dbReference type="Pfam" id="PF12966">
    <property type="entry name" value="AtpR"/>
    <property type="match status" value="1"/>
</dbReference>
<evidence type="ECO:0000313" key="1">
    <source>
        <dbReference type="EMBL" id="OWK39780.1"/>
    </source>
</evidence>
<gene>
    <name evidence="1" type="ORF">FRUB_05670</name>
</gene>
<dbReference type="AlphaFoldDB" id="A0A225DE02"/>
<evidence type="ECO:0000313" key="2">
    <source>
        <dbReference type="Proteomes" id="UP000214646"/>
    </source>
</evidence>
<proteinExistence type="predicted"/>
<sequence>MLMRTGVALAGFYFVAQGDWTRLLACFLAARAAVTRLTRPDEEKPHRLAEEVGREP</sequence>
<organism evidence="1 2">
    <name type="scientific">Fimbriiglobus ruber</name>
    <dbReference type="NCBI Taxonomy" id="1908690"/>
    <lineage>
        <taxon>Bacteria</taxon>
        <taxon>Pseudomonadati</taxon>
        <taxon>Planctomycetota</taxon>
        <taxon>Planctomycetia</taxon>
        <taxon>Gemmatales</taxon>
        <taxon>Gemmataceae</taxon>
        <taxon>Fimbriiglobus</taxon>
    </lineage>
</organism>